<evidence type="ECO:0000256" key="1">
    <source>
        <dbReference type="ARBA" id="ARBA00022679"/>
    </source>
</evidence>
<evidence type="ECO:0000313" key="4">
    <source>
        <dbReference type="Proteomes" id="UP001304088"/>
    </source>
</evidence>
<dbReference type="Gene3D" id="3.40.50.510">
    <property type="entry name" value="Phosphotransferase system, mannose-type IIA component"/>
    <property type="match status" value="1"/>
</dbReference>
<feature type="domain" description="PTS EIIA type-4" evidence="2">
    <location>
        <begin position="1"/>
        <end position="122"/>
    </location>
</feature>
<dbReference type="EMBL" id="CP118733">
    <property type="protein sequence ID" value="WNY46508.1"/>
    <property type="molecule type" value="Genomic_DNA"/>
</dbReference>
<dbReference type="InterPro" id="IPR004701">
    <property type="entry name" value="PTS_EIIA_man-typ"/>
</dbReference>
<dbReference type="PANTHER" id="PTHR33799">
    <property type="entry name" value="PTS PERMEASE-RELATED-RELATED"/>
    <property type="match status" value="1"/>
</dbReference>
<reference evidence="3 4" key="1">
    <citation type="submission" date="2023-02" db="EMBL/GenBank/DDBJ databases">
        <title>Streptococcus sp. Genome Sequencing and Assembly.</title>
        <authorList>
            <person name="Shore S.M."/>
            <person name="Nicholson T.L."/>
        </authorList>
    </citation>
    <scope>NUCLEOTIDE SEQUENCE [LARGE SCALE GENOMIC DNA]</scope>
    <source>
        <strain evidence="3 4">29896</strain>
    </source>
</reference>
<proteinExistence type="predicted"/>
<dbReference type="PANTHER" id="PTHR33799:SF1">
    <property type="entry name" value="PTS SYSTEM MANNOSE-SPECIFIC EIIAB COMPONENT-RELATED"/>
    <property type="match status" value="1"/>
</dbReference>
<dbReference type="Pfam" id="PF03610">
    <property type="entry name" value="EIIA-man"/>
    <property type="match status" value="1"/>
</dbReference>
<dbReference type="AlphaFoldDB" id="A0AA96VDT5"/>
<dbReference type="KEGG" id="ssuv:PXH68_06320"/>
<dbReference type="InterPro" id="IPR051471">
    <property type="entry name" value="Bacterial_PTS_sugar_comp"/>
</dbReference>
<dbReference type="InterPro" id="IPR036662">
    <property type="entry name" value="PTS_EIIA_man-typ_sf"/>
</dbReference>
<dbReference type="RefSeq" id="WP_205031770.1">
    <property type="nucleotide sequence ID" value="NZ_CP118733.1"/>
</dbReference>
<dbReference type="SUPFAM" id="SSF53062">
    <property type="entry name" value="PTS system fructose IIA component-like"/>
    <property type="match status" value="1"/>
</dbReference>
<evidence type="ECO:0000259" key="2">
    <source>
        <dbReference type="PROSITE" id="PS51096"/>
    </source>
</evidence>
<protein>
    <submittedName>
        <fullName evidence="3">PTS N-acetylgalactosamine transporter subunit IIA</fullName>
    </submittedName>
</protein>
<sequence length="125" mass="13501">MKIILVAHGQLASGFLQALELITGDNTGLQAIDFCEGTTVKQLEEALEQAVLGQESVLFLSDLMVGIPFKSIGVVQEKFPNVESRLVTGLNLSMLLEANFLKLNSDLDELVSKLVNNGKNAIQSL</sequence>
<dbReference type="GO" id="GO:0009401">
    <property type="term" value="P:phosphoenolpyruvate-dependent sugar phosphotransferase system"/>
    <property type="evidence" value="ECO:0007669"/>
    <property type="project" value="InterPro"/>
</dbReference>
<dbReference type="GO" id="GO:0016740">
    <property type="term" value="F:transferase activity"/>
    <property type="evidence" value="ECO:0007669"/>
    <property type="project" value="UniProtKB-KW"/>
</dbReference>
<evidence type="ECO:0000313" key="3">
    <source>
        <dbReference type="EMBL" id="WNY46508.1"/>
    </source>
</evidence>
<accession>A0AA96VDT5</accession>
<dbReference type="Proteomes" id="UP001304088">
    <property type="component" value="Chromosome"/>
</dbReference>
<keyword evidence="4" id="KW-1185">Reference proteome</keyword>
<gene>
    <name evidence="3" type="ORF">PXH68_06320</name>
</gene>
<organism evidence="3 4">
    <name type="scientific">Streptococcus suivaginalis</name>
    <dbReference type="NCBI Taxonomy" id="3028082"/>
    <lineage>
        <taxon>Bacteria</taxon>
        <taxon>Bacillati</taxon>
        <taxon>Bacillota</taxon>
        <taxon>Bacilli</taxon>
        <taxon>Lactobacillales</taxon>
        <taxon>Streptococcaceae</taxon>
        <taxon>Streptococcus</taxon>
    </lineage>
</organism>
<dbReference type="GO" id="GO:0016020">
    <property type="term" value="C:membrane"/>
    <property type="evidence" value="ECO:0007669"/>
    <property type="project" value="InterPro"/>
</dbReference>
<keyword evidence="1" id="KW-0808">Transferase</keyword>
<name>A0AA96VDT5_9STRE</name>
<dbReference type="PROSITE" id="PS51096">
    <property type="entry name" value="PTS_EIIA_TYPE_4"/>
    <property type="match status" value="1"/>
</dbReference>